<dbReference type="RefSeq" id="WP_310290561.1">
    <property type="nucleotide sequence ID" value="NZ_BAAAWO010000001.1"/>
</dbReference>
<evidence type="ECO:0000313" key="5">
    <source>
        <dbReference type="EMBL" id="MDR7358629.1"/>
    </source>
</evidence>
<dbReference type="EMBL" id="JAVDYI010000001">
    <property type="protein sequence ID" value="MDR7358629.1"/>
    <property type="molecule type" value="Genomic_DNA"/>
</dbReference>
<dbReference type="InterPro" id="IPR000524">
    <property type="entry name" value="Tscrpt_reg_HTH_GntR"/>
</dbReference>
<gene>
    <name evidence="5" type="ORF">J2S64_002320</name>
</gene>
<sequence length="235" mass="24650">MNLSDSRTAGPQPIVRVSAAEAVFTAIRDAIESGELPVGHKLSSESVLAGKFAVSRSVVREALRSCAALGLTETHTGKGTFVIAGKASDDLVLGKFSARSLMEARPHIEIPAAELAATRATPDQLEELRGIIEAMEDEDDAQRWVALDASFHATIAAASGNGVFERVVGDIREAMVNQSETINLITGRQHPSHAEHREILAAIEARDGAAAGKAMAGHLAAVDEALTKILGAETA</sequence>
<dbReference type="SUPFAM" id="SSF48008">
    <property type="entry name" value="GntR ligand-binding domain-like"/>
    <property type="match status" value="1"/>
</dbReference>
<dbReference type="PANTHER" id="PTHR43537:SF5">
    <property type="entry name" value="UXU OPERON TRANSCRIPTIONAL REGULATOR"/>
    <property type="match status" value="1"/>
</dbReference>
<proteinExistence type="predicted"/>
<dbReference type="InterPro" id="IPR036390">
    <property type="entry name" value="WH_DNA-bd_sf"/>
</dbReference>
<dbReference type="Gene3D" id="1.20.120.530">
    <property type="entry name" value="GntR ligand-binding domain-like"/>
    <property type="match status" value="1"/>
</dbReference>
<name>A0ABU2BJ02_9MICC</name>
<dbReference type="GO" id="GO:0003677">
    <property type="term" value="F:DNA binding"/>
    <property type="evidence" value="ECO:0007669"/>
    <property type="project" value="UniProtKB-KW"/>
</dbReference>
<dbReference type="InterPro" id="IPR008920">
    <property type="entry name" value="TF_FadR/GntR_C"/>
</dbReference>
<dbReference type="SMART" id="SM00895">
    <property type="entry name" value="FCD"/>
    <property type="match status" value="1"/>
</dbReference>
<evidence type="ECO:0000256" key="1">
    <source>
        <dbReference type="ARBA" id="ARBA00023015"/>
    </source>
</evidence>
<evidence type="ECO:0000313" key="6">
    <source>
        <dbReference type="Proteomes" id="UP001183817"/>
    </source>
</evidence>
<dbReference type="CDD" id="cd07377">
    <property type="entry name" value="WHTH_GntR"/>
    <property type="match status" value="1"/>
</dbReference>
<dbReference type="InterPro" id="IPR036388">
    <property type="entry name" value="WH-like_DNA-bd_sf"/>
</dbReference>
<organism evidence="5 6">
    <name type="scientific">Paeniglutamicibacter sulfureus</name>
    <dbReference type="NCBI Taxonomy" id="43666"/>
    <lineage>
        <taxon>Bacteria</taxon>
        <taxon>Bacillati</taxon>
        <taxon>Actinomycetota</taxon>
        <taxon>Actinomycetes</taxon>
        <taxon>Micrococcales</taxon>
        <taxon>Micrococcaceae</taxon>
        <taxon>Paeniglutamicibacter</taxon>
    </lineage>
</organism>
<keyword evidence="2 5" id="KW-0238">DNA-binding</keyword>
<evidence type="ECO:0000259" key="4">
    <source>
        <dbReference type="PROSITE" id="PS50949"/>
    </source>
</evidence>
<protein>
    <submittedName>
        <fullName evidence="5">DNA-binding FadR family transcriptional regulator</fullName>
    </submittedName>
</protein>
<dbReference type="Pfam" id="PF00392">
    <property type="entry name" value="GntR"/>
    <property type="match status" value="1"/>
</dbReference>
<evidence type="ECO:0000256" key="2">
    <source>
        <dbReference type="ARBA" id="ARBA00023125"/>
    </source>
</evidence>
<dbReference type="Proteomes" id="UP001183817">
    <property type="component" value="Unassembled WGS sequence"/>
</dbReference>
<dbReference type="PANTHER" id="PTHR43537">
    <property type="entry name" value="TRANSCRIPTIONAL REGULATOR, GNTR FAMILY"/>
    <property type="match status" value="1"/>
</dbReference>
<dbReference type="InterPro" id="IPR011711">
    <property type="entry name" value="GntR_C"/>
</dbReference>
<dbReference type="Gene3D" id="1.10.10.10">
    <property type="entry name" value="Winged helix-like DNA-binding domain superfamily/Winged helix DNA-binding domain"/>
    <property type="match status" value="1"/>
</dbReference>
<dbReference type="SMART" id="SM00345">
    <property type="entry name" value="HTH_GNTR"/>
    <property type="match status" value="1"/>
</dbReference>
<keyword evidence="1" id="KW-0805">Transcription regulation</keyword>
<reference evidence="5 6" key="1">
    <citation type="submission" date="2023-07" db="EMBL/GenBank/DDBJ databases">
        <title>Sequencing the genomes of 1000 actinobacteria strains.</title>
        <authorList>
            <person name="Klenk H.-P."/>
        </authorList>
    </citation>
    <scope>NUCLEOTIDE SEQUENCE [LARGE SCALE GENOMIC DNA]</scope>
    <source>
        <strain evidence="5 6">DSM 20167</strain>
    </source>
</reference>
<dbReference type="Pfam" id="PF07729">
    <property type="entry name" value="FCD"/>
    <property type="match status" value="1"/>
</dbReference>
<dbReference type="PROSITE" id="PS50949">
    <property type="entry name" value="HTH_GNTR"/>
    <property type="match status" value="1"/>
</dbReference>
<accession>A0ABU2BJ02</accession>
<comment type="caution">
    <text evidence="5">The sequence shown here is derived from an EMBL/GenBank/DDBJ whole genome shotgun (WGS) entry which is preliminary data.</text>
</comment>
<feature type="domain" description="HTH gntR-type" evidence="4">
    <location>
        <begin position="17"/>
        <end position="85"/>
    </location>
</feature>
<keyword evidence="3" id="KW-0804">Transcription</keyword>
<keyword evidence="6" id="KW-1185">Reference proteome</keyword>
<evidence type="ECO:0000256" key="3">
    <source>
        <dbReference type="ARBA" id="ARBA00023163"/>
    </source>
</evidence>
<dbReference type="SUPFAM" id="SSF46785">
    <property type="entry name" value="Winged helix' DNA-binding domain"/>
    <property type="match status" value="1"/>
</dbReference>